<keyword evidence="4" id="KW-1185">Reference proteome</keyword>
<organism evidence="3 4">
    <name type="scientific">Phytophthora oleae</name>
    <dbReference type="NCBI Taxonomy" id="2107226"/>
    <lineage>
        <taxon>Eukaryota</taxon>
        <taxon>Sar</taxon>
        <taxon>Stramenopiles</taxon>
        <taxon>Oomycota</taxon>
        <taxon>Peronosporomycetes</taxon>
        <taxon>Peronosporales</taxon>
        <taxon>Peronosporaceae</taxon>
        <taxon>Phytophthora</taxon>
    </lineage>
</organism>
<feature type="chain" id="PRO_5044819354" description="Kazal-like domain-containing protein" evidence="1">
    <location>
        <begin position="26"/>
        <end position="125"/>
    </location>
</feature>
<dbReference type="Proteomes" id="UP001632037">
    <property type="component" value="Unassembled WGS sequence"/>
</dbReference>
<feature type="domain" description="Kazal-like" evidence="2">
    <location>
        <begin position="65"/>
        <end position="108"/>
    </location>
</feature>
<gene>
    <name evidence="3" type="ORF">V7S43_013370</name>
</gene>
<name>A0ABD3F525_9STRA</name>
<sequence length="125" mass="14326">MTKFLLVVTTALVAALSCSLSAVEALDRDKLLDVVGTVHGNRHIIVKYDDLEEDREERKCYGHFTRDIDPVCGSNGKKYTNLSMFNYRKCMIKIQESTEIQLVDMEFCKDVELEDMEHIDEDDSS</sequence>
<dbReference type="CDD" id="cd00104">
    <property type="entry name" value="KAZAL_FS"/>
    <property type="match status" value="1"/>
</dbReference>
<dbReference type="Gene3D" id="3.30.60.30">
    <property type="match status" value="1"/>
</dbReference>
<evidence type="ECO:0000259" key="2">
    <source>
        <dbReference type="Pfam" id="PF00050"/>
    </source>
</evidence>
<reference evidence="3 4" key="1">
    <citation type="submission" date="2024-09" db="EMBL/GenBank/DDBJ databases">
        <title>Genome sequencing and assembly of Phytophthora oleae, isolate VK10A, causative agent of rot of olive drupes.</title>
        <authorList>
            <person name="Conti Taguali S."/>
            <person name="Riolo M."/>
            <person name="La Spada F."/>
            <person name="Cacciola S.O."/>
            <person name="Dionisio G."/>
        </authorList>
    </citation>
    <scope>NUCLEOTIDE SEQUENCE [LARGE SCALE GENOMIC DNA]</scope>
    <source>
        <strain evidence="3 4">VK10A</strain>
    </source>
</reference>
<evidence type="ECO:0000256" key="1">
    <source>
        <dbReference type="SAM" id="SignalP"/>
    </source>
</evidence>
<dbReference type="AlphaFoldDB" id="A0ABD3F525"/>
<feature type="signal peptide" evidence="1">
    <location>
        <begin position="1"/>
        <end position="25"/>
    </location>
</feature>
<dbReference type="InterPro" id="IPR036058">
    <property type="entry name" value="Kazal_dom_sf"/>
</dbReference>
<evidence type="ECO:0000313" key="3">
    <source>
        <dbReference type="EMBL" id="KAL3661611.1"/>
    </source>
</evidence>
<comment type="caution">
    <text evidence="3">The sequence shown here is derived from an EMBL/GenBank/DDBJ whole genome shotgun (WGS) entry which is preliminary data.</text>
</comment>
<protein>
    <recommendedName>
        <fullName evidence="2">Kazal-like domain-containing protein</fullName>
    </recommendedName>
</protein>
<dbReference type="EMBL" id="JBIMZQ010000035">
    <property type="protein sequence ID" value="KAL3661611.1"/>
    <property type="molecule type" value="Genomic_DNA"/>
</dbReference>
<accession>A0ABD3F525</accession>
<evidence type="ECO:0000313" key="4">
    <source>
        <dbReference type="Proteomes" id="UP001632037"/>
    </source>
</evidence>
<dbReference type="InterPro" id="IPR002350">
    <property type="entry name" value="Kazal_dom"/>
</dbReference>
<dbReference type="PROSITE" id="PS51257">
    <property type="entry name" value="PROKAR_LIPOPROTEIN"/>
    <property type="match status" value="1"/>
</dbReference>
<keyword evidence="1" id="KW-0732">Signal</keyword>
<proteinExistence type="predicted"/>
<dbReference type="SUPFAM" id="SSF100895">
    <property type="entry name" value="Kazal-type serine protease inhibitors"/>
    <property type="match status" value="1"/>
</dbReference>
<dbReference type="Pfam" id="PF00050">
    <property type="entry name" value="Kazal_1"/>
    <property type="match status" value="1"/>
</dbReference>